<evidence type="ECO:0000313" key="2">
    <source>
        <dbReference type="EMBL" id="CAG6533040.1"/>
    </source>
</evidence>
<reference evidence="2" key="1">
    <citation type="submission" date="2021-05" db="EMBL/GenBank/DDBJ databases">
        <authorList>
            <person name="Alioto T."/>
            <person name="Alioto T."/>
            <person name="Gomez Garrido J."/>
        </authorList>
    </citation>
    <scope>NUCLEOTIDE SEQUENCE</scope>
</reference>
<proteinExistence type="predicted"/>
<accession>A0A8D8HDK3</accession>
<keyword evidence="1" id="KW-1133">Transmembrane helix</keyword>
<sequence>MTSFLLNRFVANVIAAILSSSFIFIYRRRMTFFFLRHQLEDIQTRLIFWRNPGKRHNRRCHNGLETIVWTWFGRIGPGANCGKCCTKVLMFCSKNLQNVCCVRIIVK</sequence>
<dbReference type="EMBL" id="HBUE01314173">
    <property type="protein sequence ID" value="CAG6584914.1"/>
    <property type="molecule type" value="Transcribed_RNA"/>
</dbReference>
<keyword evidence="1" id="KW-0472">Membrane</keyword>
<dbReference type="EMBL" id="HBUE01207857">
    <property type="protein sequence ID" value="CAG6533040.1"/>
    <property type="molecule type" value="Transcribed_RNA"/>
</dbReference>
<evidence type="ECO:0000256" key="1">
    <source>
        <dbReference type="SAM" id="Phobius"/>
    </source>
</evidence>
<organism evidence="2">
    <name type="scientific">Culex pipiens</name>
    <name type="common">House mosquito</name>
    <dbReference type="NCBI Taxonomy" id="7175"/>
    <lineage>
        <taxon>Eukaryota</taxon>
        <taxon>Metazoa</taxon>
        <taxon>Ecdysozoa</taxon>
        <taxon>Arthropoda</taxon>
        <taxon>Hexapoda</taxon>
        <taxon>Insecta</taxon>
        <taxon>Pterygota</taxon>
        <taxon>Neoptera</taxon>
        <taxon>Endopterygota</taxon>
        <taxon>Diptera</taxon>
        <taxon>Nematocera</taxon>
        <taxon>Culicoidea</taxon>
        <taxon>Culicidae</taxon>
        <taxon>Culicinae</taxon>
        <taxon>Culicini</taxon>
        <taxon>Culex</taxon>
        <taxon>Culex</taxon>
    </lineage>
</organism>
<feature type="transmembrane region" description="Helical" evidence="1">
    <location>
        <begin position="6"/>
        <end position="26"/>
    </location>
</feature>
<name>A0A8D8HDK3_CULPI</name>
<keyword evidence="1" id="KW-0812">Transmembrane</keyword>
<protein>
    <submittedName>
        <fullName evidence="2">(northern house mosquito) hypothetical protein</fullName>
    </submittedName>
</protein>
<dbReference type="AlphaFoldDB" id="A0A8D8HDK3"/>